<dbReference type="AlphaFoldDB" id="A0A7S1D2D2"/>
<feature type="region of interest" description="Disordered" evidence="1">
    <location>
        <begin position="18"/>
        <end position="39"/>
    </location>
</feature>
<protein>
    <submittedName>
        <fullName evidence="2">Uncharacterized protein</fullName>
    </submittedName>
</protein>
<dbReference type="EMBL" id="HBFW01008404">
    <property type="protein sequence ID" value="CAD8934427.1"/>
    <property type="molecule type" value="Transcribed_RNA"/>
</dbReference>
<evidence type="ECO:0000313" key="2">
    <source>
        <dbReference type="EMBL" id="CAD8934427.1"/>
    </source>
</evidence>
<organism evidence="2">
    <name type="scientific">Cyclophora tenuis</name>
    <name type="common">Marine diatom</name>
    <dbReference type="NCBI Taxonomy" id="216820"/>
    <lineage>
        <taxon>Eukaryota</taxon>
        <taxon>Sar</taxon>
        <taxon>Stramenopiles</taxon>
        <taxon>Ochrophyta</taxon>
        <taxon>Bacillariophyta</taxon>
        <taxon>Fragilariophyceae</taxon>
        <taxon>Fragilariophycidae</taxon>
        <taxon>Cyclophorales</taxon>
        <taxon>Cyclophoraceae</taxon>
        <taxon>Cyclophora</taxon>
    </lineage>
</organism>
<sequence length="286" mass="31196">MPTPYPVSPMPTPYPVSPMPTPHPIPDPTPHPIPDPTPHPTPMPVLVEMVYTDMSCYIEGNAITVSFTNFDPQSDDWVGIYESDANPQHLGPPLLWLYTCGTQSCSGMRSTGELVFGAGAPLEKGSIEWPLPPGEYVAMLLPDGHTPYAATAVSAPFTVKGSYEVCTSADIVFADMTSYVKGEDITIIFENSMPQQHDWVGIYEFDANTNHLGEPLIWFWTCGSQSCSESVMMGSVVFSSDHPSEAERASFPLDAGHYIAVLARNSDSPYTAYAVSDVFEVTDPEY</sequence>
<reference evidence="2" key="1">
    <citation type="submission" date="2021-01" db="EMBL/GenBank/DDBJ databases">
        <authorList>
            <person name="Corre E."/>
            <person name="Pelletier E."/>
            <person name="Niang G."/>
            <person name="Scheremetjew M."/>
            <person name="Finn R."/>
            <person name="Kale V."/>
            <person name="Holt S."/>
            <person name="Cochrane G."/>
            <person name="Meng A."/>
            <person name="Brown T."/>
            <person name="Cohen L."/>
        </authorList>
    </citation>
    <scope>NUCLEOTIDE SEQUENCE</scope>
    <source>
        <strain evidence="2">ECT3854</strain>
    </source>
</reference>
<gene>
    <name evidence="2" type="ORF">CTEN0397_LOCUS5460</name>
</gene>
<evidence type="ECO:0000256" key="1">
    <source>
        <dbReference type="SAM" id="MobiDB-lite"/>
    </source>
</evidence>
<accession>A0A7S1D2D2</accession>
<proteinExistence type="predicted"/>
<name>A0A7S1D2D2_CYCTE</name>